<reference evidence="1 2" key="1">
    <citation type="submission" date="2014-04" db="EMBL/GenBank/DDBJ databases">
        <title>Evolutionary Origins and Diversification of the Mycorrhizal Mutualists.</title>
        <authorList>
            <consortium name="DOE Joint Genome Institute"/>
            <consortium name="Mycorrhizal Genomics Consortium"/>
            <person name="Kohler A."/>
            <person name="Kuo A."/>
            <person name="Nagy L.G."/>
            <person name="Floudas D."/>
            <person name="Copeland A."/>
            <person name="Barry K.W."/>
            <person name="Cichocki N."/>
            <person name="Veneault-Fourrey C."/>
            <person name="LaButti K."/>
            <person name="Lindquist E.A."/>
            <person name="Lipzen A."/>
            <person name="Lundell T."/>
            <person name="Morin E."/>
            <person name="Murat C."/>
            <person name="Riley R."/>
            <person name="Ohm R."/>
            <person name="Sun H."/>
            <person name="Tunlid A."/>
            <person name="Henrissat B."/>
            <person name="Grigoriev I.V."/>
            <person name="Hibbett D.S."/>
            <person name="Martin F."/>
        </authorList>
    </citation>
    <scope>NUCLEOTIDE SEQUENCE [LARGE SCALE GENOMIC DNA]</scope>
    <source>
        <strain evidence="1 2">Koide BX008</strain>
    </source>
</reference>
<sequence>MVQDLIGIDMPEKDCVVAANANLKLDLKKDKRSHFSHVLVNHGRIPAIEGFHYGSQIRNGWTCLKEEASFQSVTRRYPLIRSQVR</sequence>
<protein>
    <submittedName>
        <fullName evidence="1">Uncharacterized protein</fullName>
    </submittedName>
</protein>
<dbReference type="EMBL" id="KN818225">
    <property type="protein sequence ID" value="KIL69609.1"/>
    <property type="molecule type" value="Genomic_DNA"/>
</dbReference>
<dbReference type="Proteomes" id="UP000054549">
    <property type="component" value="Unassembled WGS sequence"/>
</dbReference>
<keyword evidence="2" id="KW-1185">Reference proteome</keyword>
<dbReference type="AlphaFoldDB" id="A0A0C2TQS3"/>
<gene>
    <name evidence="1" type="ORF">M378DRAFT_689750</name>
</gene>
<name>A0A0C2TQS3_AMAMK</name>
<evidence type="ECO:0000313" key="1">
    <source>
        <dbReference type="EMBL" id="KIL69609.1"/>
    </source>
</evidence>
<evidence type="ECO:0000313" key="2">
    <source>
        <dbReference type="Proteomes" id="UP000054549"/>
    </source>
</evidence>
<dbReference type="InParanoid" id="A0A0C2TQS3"/>
<organism evidence="1 2">
    <name type="scientific">Amanita muscaria (strain Koide BX008)</name>
    <dbReference type="NCBI Taxonomy" id="946122"/>
    <lineage>
        <taxon>Eukaryota</taxon>
        <taxon>Fungi</taxon>
        <taxon>Dikarya</taxon>
        <taxon>Basidiomycota</taxon>
        <taxon>Agaricomycotina</taxon>
        <taxon>Agaricomycetes</taxon>
        <taxon>Agaricomycetidae</taxon>
        <taxon>Agaricales</taxon>
        <taxon>Pluteineae</taxon>
        <taxon>Amanitaceae</taxon>
        <taxon>Amanita</taxon>
    </lineage>
</organism>
<proteinExistence type="predicted"/>
<accession>A0A0C2TQS3</accession>
<dbReference type="HOGENOM" id="CLU_2512178_0_0_1"/>